<evidence type="ECO:0000313" key="2">
    <source>
        <dbReference type="EMBL" id="MBC2603693.1"/>
    </source>
</evidence>
<dbReference type="Proteomes" id="UP000525652">
    <property type="component" value="Unassembled WGS sequence"/>
</dbReference>
<reference evidence="2 3" key="1">
    <citation type="submission" date="2020-07" db="EMBL/GenBank/DDBJ databases">
        <authorList>
            <person name="Feng X."/>
        </authorList>
    </citation>
    <scope>NUCLEOTIDE SEQUENCE [LARGE SCALE GENOMIC DNA]</scope>
    <source>
        <strain evidence="2 3">JCM14086</strain>
    </source>
</reference>
<feature type="transmembrane region" description="Helical" evidence="1">
    <location>
        <begin position="56"/>
        <end position="78"/>
    </location>
</feature>
<keyword evidence="3" id="KW-1185">Reference proteome</keyword>
<protein>
    <recommendedName>
        <fullName evidence="4">DUF202 domain-containing protein</fullName>
    </recommendedName>
</protein>
<proteinExistence type="predicted"/>
<dbReference type="EMBL" id="JACHVA010000129">
    <property type="protein sequence ID" value="MBC2603693.1"/>
    <property type="molecule type" value="Genomic_DNA"/>
</dbReference>
<evidence type="ECO:0000256" key="1">
    <source>
        <dbReference type="SAM" id="Phobius"/>
    </source>
</evidence>
<keyword evidence="1" id="KW-0472">Membrane</keyword>
<sequence>MNEILKKKLQRFSRLSDEHSQVFFQWIRQVLTLASGSLAILVAFQSDTPIPCPEKYFLLTTWIALGLGILAGAFVAFLQVAIKGSLRRQCLEEIQKMEEGISTGTKFVSVGEASWVYTVSFYLMNVSFVIAVVSLVIYASFQTL</sequence>
<organism evidence="2 3">
    <name type="scientific">Puniceicoccus vermicola</name>
    <dbReference type="NCBI Taxonomy" id="388746"/>
    <lineage>
        <taxon>Bacteria</taxon>
        <taxon>Pseudomonadati</taxon>
        <taxon>Verrucomicrobiota</taxon>
        <taxon>Opitutia</taxon>
        <taxon>Puniceicoccales</taxon>
        <taxon>Puniceicoccaceae</taxon>
        <taxon>Puniceicoccus</taxon>
    </lineage>
</organism>
<comment type="caution">
    <text evidence="2">The sequence shown here is derived from an EMBL/GenBank/DDBJ whole genome shotgun (WGS) entry which is preliminary data.</text>
</comment>
<dbReference type="AlphaFoldDB" id="A0A7X1E632"/>
<dbReference type="RefSeq" id="WP_185694320.1">
    <property type="nucleotide sequence ID" value="NZ_JACHVA010000129.1"/>
</dbReference>
<gene>
    <name evidence="2" type="ORF">H5P30_18070</name>
</gene>
<keyword evidence="1" id="KW-1133">Transmembrane helix</keyword>
<feature type="transmembrane region" description="Helical" evidence="1">
    <location>
        <begin position="115"/>
        <end position="141"/>
    </location>
</feature>
<evidence type="ECO:0000313" key="3">
    <source>
        <dbReference type="Proteomes" id="UP000525652"/>
    </source>
</evidence>
<name>A0A7X1E632_9BACT</name>
<feature type="transmembrane region" description="Helical" evidence="1">
    <location>
        <begin position="21"/>
        <end position="44"/>
    </location>
</feature>
<keyword evidence="1" id="KW-0812">Transmembrane</keyword>
<accession>A0A7X1E632</accession>
<evidence type="ECO:0008006" key="4">
    <source>
        <dbReference type="Google" id="ProtNLM"/>
    </source>
</evidence>